<dbReference type="PANTHER" id="PTHR43737">
    <property type="entry name" value="BLL7424 PROTEIN"/>
    <property type="match status" value="1"/>
</dbReference>
<accession>A0ABP9UQU3</accession>
<dbReference type="InterPro" id="IPR010869">
    <property type="entry name" value="DUF1501"/>
</dbReference>
<protein>
    <recommendedName>
        <fullName evidence="3">DUF1501 domain-containing protein</fullName>
    </recommendedName>
</protein>
<evidence type="ECO:0008006" key="3">
    <source>
        <dbReference type="Google" id="ProtNLM"/>
    </source>
</evidence>
<comment type="caution">
    <text evidence="1">The sequence shown here is derived from an EMBL/GenBank/DDBJ whole genome shotgun (WGS) entry which is preliminary data.</text>
</comment>
<dbReference type="Proteomes" id="UP001476282">
    <property type="component" value="Unassembled WGS sequence"/>
</dbReference>
<proteinExistence type="predicted"/>
<organism evidence="1 2">
    <name type="scientific">Haloferula sargassicola</name>
    <dbReference type="NCBI Taxonomy" id="490096"/>
    <lineage>
        <taxon>Bacteria</taxon>
        <taxon>Pseudomonadati</taxon>
        <taxon>Verrucomicrobiota</taxon>
        <taxon>Verrucomicrobiia</taxon>
        <taxon>Verrucomicrobiales</taxon>
        <taxon>Verrucomicrobiaceae</taxon>
        <taxon>Haloferula</taxon>
    </lineage>
</organism>
<dbReference type="EMBL" id="BAABRI010000011">
    <property type="protein sequence ID" value="GAA5483052.1"/>
    <property type="molecule type" value="Genomic_DNA"/>
</dbReference>
<dbReference type="PANTHER" id="PTHR43737:SF1">
    <property type="entry name" value="DUF1501 DOMAIN-CONTAINING PROTEIN"/>
    <property type="match status" value="1"/>
</dbReference>
<dbReference type="PROSITE" id="PS51318">
    <property type="entry name" value="TAT"/>
    <property type="match status" value="1"/>
</dbReference>
<name>A0ABP9UQU3_9BACT</name>
<keyword evidence="2" id="KW-1185">Reference proteome</keyword>
<sequence length="431" mass="46726">MKTRREFLRSTLLGASASWTVPLFVERTFADLHVGAKDLAVQPVTGKDDTILVVLQLAGGNDGLNTVVPYHDDAYFKARPQLAKQEKELIRLSDGVGLNAAMPFLGGLYDEGGLAVVQGVGYPNPNRSHFVSTSVWETADPRARSNTGWLGRYFDNACAGSDPTVGISLNKTQPESFGALRNPGVCLSSPELYRWIHGGGEKAEAERFFESLNSPEEAVDGASIDEPPVGRPGGIAGETNLAFLERVAMDARVSSKKILEVAAKHRTRVRYEGTPVARSLNMVARMIAGKMPTRVYYVSHGGFDTHNGQINSHDRLLGQLDRALKSFFADLREQGNADRVTLMTFSEFGRRVSENASKGTDHGKASCLFVAGGGVKGGLYGSQPSLTDLDAGDLKHAVDFRQVYATVLEDCLRAKSEPVLKARYGKLDFMG</sequence>
<dbReference type="RefSeq" id="WP_353567176.1">
    <property type="nucleotide sequence ID" value="NZ_BAABRI010000011.1"/>
</dbReference>
<dbReference type="InterPro" id="IPR006311">
    <property type="entry name" value="TAT_signal"/>
</dbReference>
<dbReference type="Pfam" id="PF07394">
    <property type="entry name" value="DUF1501"/>
    <property type="match status" value="1"/>
</dbReference>
<evidence type="ECO:0000313" key="2">
    <source>
        <dbReference type="Proteomes" id="UP001476282"/>
    </source>
</evidence>
<gene>
    <name evidence="1" type="ORF">Hsar01_02279</name>
</gene>
<evidence type="ECO:0000313" key="1">
    <source>
        <dbReference type="EMBL" id="GAA5483052.1"/>
    </source>
</evidence>
<reference evidence="1 2" key="1">
    <citation type="submission" date="2024-02" db="EMBL/GenBank/DDBJ databases">
        <title>Haloferula sargassicola NBRC 104335.</title>
        <authorList>
            <person name="Ichikawa N."/>
            <person name="Katano-Makiyama Y."/>
            <person name="Hidaka K."/>
        </authorList>
    </citation>
    <scope>NUCLEOTIDE SEQUENCE [LARGE SCALE GENOMIC DNA]</scope>
    <source>
        <strain evidence="1 2">NBRC 104335</strain>
    </source>
</reference>